<feature type="active site" description="Proton donor" evidence="7">
    <location>
        <position position="17"/>
    </location>
</feature>
<dbReference type="CDD" id="cd04726">
    <property type="entry name" value="KGPDC_HPS"/>
    <property type="match status" value="1"/>
</dbReference>
<dbReference type="Gene3D" id="3.30.230.60">
    <property type="entry name" value="Formaldehyde-activating enzyme"/>
    <property type="match status" value="1"/>
</dbReference>
<feature type="domain" description="Orotidine 5'-phosphate decarboxylase" evidence="8">
    <location>
        <begin position="174"/>
        <end position="385"/>
    </location>
</feature>
<dbReference type="GO" id="GO:0019854">
    <property type="term" value="P:L-ascorbic acid catabolic process"/>
    <property type="evidence" value="ECO:0007669"/>
    <property type="project" value="TreeGrafter"/>
</dbReference>
<dbReference type="Pfam" id="PF00215">
    <property type="entry name" value="OMPdecase"/>
    <property type="match status" value="1"/>
</dbReference>
<dbReference type="InterPro" id="IPR001754">
    <property type="entry name" value="OMPdeCOase_dom"/>
</dbReference>
<dbReference type="NCBIfam" id="NF009833">
    <property type="entry name" value="PRK13307.1"/>
    <property type="match status" value="1"/>
</dbReference>
<feature type="region of interest" description="Formaldehyde-activating enzyme" evidence="7">
    <location>
        <begin position="1"/>
        <end position="161"/>
    </location>
</feature>
<dbReference type="GO" id="GO:0006207">
    <property type="term" value="P:'de novo' pyrimidine nucleobase biosynthetic process"/>
    <property type="evidence" value="ECO:0007669"/>
    <property type="project" value="InterPro"/>
</dbReference>
<reference evidence="9 10" key="1">
    <citation type="submission" date="2023-06" db="EMBL/GenBank/DDBJ databases">
        <title>Genome sequence of Methancorpusculaceae sp. Cs1.</title>
        <authorList>
            <person name="Protasov E."/>
            <person name="Platt K."/>
            <person name="Poehlein A."/>
            <person name="Daniel R."/>
            <person name="Brune A."/>
        </authorList>
    </citation>
    <scope>NUCLEOTIDE SEQUENCE [LARGE SCALE GENOMIC DNA]</scope>
    <source>
        <strain evidence="9 10">Cs1</strain>
    </source>
</reference>
<dbReference type="EMBL" id="JAWDKB010000001">
    <property type="protein sequence ID" value="MDV0442825.1"/>
    <property type="molecule type" value="Genomic_DNA"/>
</dbReference>
<comment type="similarity">
    <text evidence="6">Belongs to the formaldehyde-activating enzyme family.</text>
</comment>
<dbReference type="GO" id="GO:0016840">
    <property type="term" value="F:carbon-nitrogen lyase activity"/>
    <property type="evidence" value="ECO:0007669"/>
    <property type="project" value="InterPro"/>
</dbReference>
<dbReference type="EC" id="4.2.1.147" evidence="7"/>
<dbReference type="GO" id="GO:0043801">
    <property type="term" value="F:hexulose-6-phosphate synthase activity"/>
    <property type="evidence" value="ECO:0007669"/>
    <property type="project" value="UniProtKB-UniRule"/>
</dbReference>
<evidence type="ECO:0000256" key="7">
    <source>
        <dbReference type="HAMAP-Rule" id="MF_01268"/>
    </source>
</evidence>
<keyword evidence="2 7" id="KW-0511">Multifunctional enzyme</keyword>
<evidence type="ECO:0000256" key="3">
    <source>
        <dbReference type="ARBA" id="ARBA00023277"/>
    </source>
</evidence>
<comment type="pathway">
    <text evidence="7">Carbohydrate biosynthesis; D-ribose 5-phosphate biosynthesis.</text>
</comment>
<dbReference type="PANTHER" id="PTHR35039">
    <property type="entry name" value="3-KETO-L-GULONATE-6-PHOSPHATE DECARBOXYLASE SGBH-RELATED"/>
    <property type="match status" value="1"/>
</dbReference>
<dbReference type="RefSeq" id="WP_338095365.1">
    <property type="nucleotide sequence ID" value="NZ_JAWDKB010000001.1"/>
</dbReference>
<dbReference type="HAMAP" id="MF_01268">
    <property type="entry name" value="Fae_Hps"/>
    <property type="match status" value="1"/>
</dbReference>
<dbReference type="Proteomes" id="UP001283212">
    <property type="component" value="Unassembled WGS sequence"/>
</dbReference>
<comment type="caution">
    <text evidence="9">The sequence shown here is derived from an EMBL/GenBank/DDBJ whole genome shotgun (WGS) entry which is preliminary data.</text>
</comment>
<keyword evidence="10" id="KW-1185">Reference proteome</keyword>
<dbReference type="InterPro" id="IPR014826">
    <property type="entry name" value="HCHO-activating_enzyme"/>
</dbReference>
<comment type="function">
    <text evidence="7">Catalyzes the reversible formation of ribulose-5-phosphate and formaldehyde from 3-hexulose-6-phosphate.</text>
</comment>
<dbReference type="SMART" id="SM00934">
    <property type="entry name" value="OMPdecase"/>
    <property type="match status" value="1"/>
</dbReference>
<dbReference type="InterPro" id="IPR037075">
    <property type="entry name" value="HCHO-activating_enzyme_sf"/>
</dbReference>
<comment type="function">
    <text evidence="5 7">Catalyzes the condensation of formaldehyde with tetrahydromethanopterin (H(4)MPT) to 5,10-methylenetetrahydromethanopterin.</text>
</comment>
<dbReference type="InterPro" id="IPR013785">
    <property type="entry name" value="Aldolase_TIM"/>
</dbReference>
<dbReference type="Pfam" id="PF08714">
    <property type="entry name" value="Fae"/>
    <property type="match status" value="1"/>
</dbReference>
<evidence type="ECO:0000256" key="5">
    <source>
        <dbReference type="ARBA" id="ARBA00056998"/>
    </source>
</evidence>
<dbReference type="GO" id="GO:0016051">
    <property type="term" value="P:carbohydrate biosynthetic process"/>
    <property type="evidence" value="ECO:0007669"/>
    <property type="project" value="UniProtKB-UniRule"/>
</dbReference>
<protein>
    <recommendedName>
        <fullName evidence="7">Bifunctional enzyme Fae/Hps</fullName>
    </recommendedName>
    <domain>
        <recommendedName>
            <fullName evidence="7">5,6,7,8-tetrahydromethanopterin hydro-lyase</fullName>
            <ecNumber evidence="7">4.2.1.147</ecNumber>
        </recommendedName>
        <alternativeName>
            <fullName evidence="7">Formaldehyde-activating enzyme</fullName>
            <shortName evidence="7">Fae</shortName>
        </alternativeName>
    </domain>
    <domain>
        <recommendedName>
            <fullName evidence="7">3-hexulose-6-phosphate synthase</fullName>
            <shortName evidence="7">HPS</shortName>
            <ecNumber evidence="7">4.1.2.43</ecNumber>
        </recommendedName>
        <alternativeName>
            <fullName evidence="7">D-arabino-3-hexulose-6-phosphate formaldehyde lyase</fullName>
        </alternativeName>
    </domain>
</protein>
<dbReference type="AlphaFoldDB" id="A0AAE4MDD8"/>
<dbReference type="EC" id="4.1.2.43" evidence="7"/>
<dbReference type="Gene3D" id="3.20.20.70">
    <property type="entry name" value="Aldolase class I"/>
    <property type="match status" value="1"/>
</dbReference>
<feature type="binding site" evidence="7">
    <location>
        <position position="68"/>
    </location>
    <ligand>
        <name>substrate</name>
    </ligand>
</feature>
<evidence type="ECO:0000256" key="1">
    <source>
        <dbReference type="ARBA" id="ARBA00023239"/>
    </source>
</evidence>
<comment type="similarity">
    <text evidence="7">In the C-terminal section; belongs to the HPS/KGPDC family. HPS subfamily.</text>
</comment>
<feature type="binding site" evidence="7">
    <location>
        <position position="48"/>
    </location>
    <ligand>
        <name>substrate</name>
    </ligand>
</feature>
<gene>
    <name evidence="9" type="primary">pyrF_1</name>
    <name evidence="7" type="synonym">fae-hps</name>
    <name evidence="9" type="ORF">McpCs1_01730</name>
</gene>
<feature type="binding site" evidence="7">
    <location>
        <position position="66"/>
    </location>
    <ligand>
        <name>substrate</name>
    </ligand>
</feature>
<dbReference type="FunFam" id="3.30.230.60:FF:000001">
    <property type="entry name" value="5,6,7,8-tetrahydromethanopterin hydro-lyase"/>
    <property type="match status" value="1"/>
</dbReference>
<dbReference type="InterPro" id="IPR041710">
    <property type="entry name" value="HPS/KGPDC"/>
</dbReference>
<evidence type="ECO:0000313" key="10">
    <source>
        <dbReference type="Proteomes" id="UP001283212"/>
    </source>
</evidence>
<dbReference type="InterPro" id="IPR020568">
    <property type="entry name" value="Ribosomal_Su5_D2-typ_SF"/>
</dbReference>
<dbReference type="GO" id="GO:0004590">
    <property type="term" value="F:orotidine-5'-phosphate decarboxylase activity"/>
    <property type="evidence" value="ECO:0007669"/>
    <property type="project" value="InterPro"/>
</dbReference>
<dbReference type="GO" id="GO:0033982">
    <property type="term" value="F:3-dehydro-L-gulonate-6-phosphate decarboxylase activity"/>
    <property type="evidence" value="ECO:0007669"/>
    <property type="project" value="TreeGrafter"/>
</dbReference>
<dbReference type="NCBIfam" id="TIGR03126">
    <property type="entry name" value="one_C_fae"/>
    <property type="match status" value="1"/>
</dbReference>
<evidence type="ECO:0000256" key="6">
    <source>
        <dbReference type="ARBA" id="ARBA00061519"/>
    </source>
</evidence>
<name>A0AAE4MDD8_9EURY</name>
<feature type="binding site" evidence="7">
    <location>
        <position position="19"/>
    </location>
    <ligand>
        <name>substrate</name>
    </ligand>
</feature>
<feature type="binding site" evidence="7">
    <location>
        <position position="83"/>
    </location>
    <ligand>
        <name>substrate</name>
    </ligand>
</feature>
<dbReference type="GO" id="GO:0016836">
    <property type="term" value="F:hydro-lyase activity"/>
    <property type="evidence" value="ECO:0007669"/>
    <property type="project" value="UniProtKB-UniRule"/>
</dbReference>
<organism evidence="9 10">
    <name type="scientific">Methanorbis rubei</name>
    <dbReference type="NCBI Taxonomy" id="3028300"/>
    <lineage>
        <taxon>Archaea</taxon>
        <taxon>Methanobacteriati</taxon>
        <taxon>Methanobacteriota</taxon>
        <taxon>Stenosarchaea group</taxon>
        <taxon>Methanomicrobia</taxon>
        <taxon>Methanomicrobiales</taxon>
        <taxon>Methanocorpusculaceae</taxon>
        <taxon>Methanorbis</taxon>
    </lineage>
</organism>
<comment type="catalytic activity">
    <reaction evidence="7">
        <text>D-ribulose 5-phosphate + formaldehyde = D-arabino-hex-3-ulose 6-phosphate</text>
        <dbReference type="Rhea" id="RHEA:25201"/>
        <dbReference type="ChEBI" id="CHEBI:16842"/>
        <dbReference type="ChEBI" id="CHEBI:58121"/>
        <dbReference type="ChEBI" id="CHEBI:58542"/>
        <dbReference type="EC" id="4.1.2.43"/>
    </reaction>
</comment>
<accession>A0AAE4MDD8</accession>
<feature type="region of interest" description="3-hexulose-6-phosphate synthase" evidence="7">
    <location>
        <begin position="162"/>
        <end position="403"/>
    </location>
</feature>
<evidence type="ECO:0000313" key="9">
    <source>
        <dbReference type="EMBL" id="MDV0442825.1"/>
    </source>
</evidence>
<dbReference type="SUPFAM" id="SSF51366">
    <property type="entry name" value="Ribulose-phoshate binding barrel"/>
    <property type="match status" value="1"/>
</dbReference>
<keyword evidence="3 7" id="KW-0119">Carbohydrate metabolism</keyword>
<comment type="similarity">
    <text evidence="7">In the N-terminal section; belongs to the formaldehyde-activating enzyme family.</text>
</comment>
<evidence type="ECO:0000256" key="4">
    <source>
        <dbReference type="ARBA" id="ARBA00052457"/>
    </source>
</evidence>
<sequence>MFLIGEALVGDGAELAHIDLMIGDKMGPVGTAFANGLTQLSAGHTPLLGVIRPNLLPKPAVLIVPKVTLKHTEQVTQIFGPAQAAVSKAVADALEDGVFTGMDVDEVVIVASVFISPDAKDFNKLYRFNYGATRLALSRALDKFPDTATVLKEKDRAAHGVMGFKVQRLWNPPYLQVAMDLVDMRQVERVLREVPQNDHVIFEAGTPLIKQFGLNVIGEIRKIRPNCFIVADLKTLDTGNLEARMVSNAGGDAAVVSGLAPVETIAAFIKEAKKCGIYAIIDMLNVDEPAKLIESLAKMGGAALLPQYVEMHRAIDKEASGDYSWGDIKKIKAVAAKYNAKILVATAGGIRVPVVKKALAAGADVVVVGRAITASKDIKNAAESFLAELDSEEIDQFRVMTDF</sequence>
<dbReference type="PANTHER" id="PTHR35039:SF3">
    <property type="entry name" value="3-KETO-L-GULONATE-6-PHOSPHATE DECARBOXYLASE SGBH-RELATED"/>
    <property type="match status" value="1"/>
</dbReference>
<evidence type="ECO:0000259" key="8">
    <source>
        <dbReference type="SMART" id="SM00934"/>
    </source>
</evidence>
<keyword evidence="1 7" id="KW-0456">Lyase</keyword>
<proteinExistence type="inferred from homology"/>
<dbReference type="SUPFAM" id="SSF54211">
    <property type="entry name" value="Ribosomal protein S5 domain 2-like"/>
    <property type="match status" value="1"/>
</dbReference>
<comment type="catalytic activity">
    <reaction evidence="4 7">
        <text>5,6,7,8-tetrahydromethanopterin + formaldehyde = 5,10-methylenetetrahydromethanopterin + H2O</text>
        <dbReference type="Rhea" id="RHEA:24678"/>
        <dbReference type="ChEBI" id="CHEBI:15377"/>
        <dbReference type="ChEBI" id="CHEBI:16842"/>
        <dbReference type="ChEBI" id="CHEBI:57818"/>
        <dbReference type="ChEBI" id="CHEBI:58103"/>
        <dbReference type="EC" id="4.2.1.147"/>
    </reaction>
</comment>
<dbReference type="InterPro" id="IPR011060">
    <property type="entry name" value="RibuloseP-bd_barrel"/>
</dbReference>
<dbReference type="InterPro" id="IPR020868">
    <property type="entry name" value="Fae/Hps"/>
</dbReference>
<evidence type="ECO:0000256" key="2">
    <source>
        <dbReference type="ARBA" id="ARBA00023268"/>
    </source>
</evidence>